<comment type="caution">
    <text evidence="2">The sequence shown here is derived from an EMBL/GenBank/DDBJ whole genome shotgun (WGS) entry which is preliminary data.</text>
</comment>
<feature type="compositionally biased region" description="Polar residues" evidence="1">
    <location>
        <begin position="81"/>
        <end position="97"/>
    </location>
</feature>
<gene>
    <name evidence="2" type="ORF">ILYODFUR_021408</name>
</gene>
<feature type="compositionally biased region" description="Polar residues" evidence="1">
    <location>
        <begin position="56"/>
        <end position="71"/>
    </location>
</feature>
<reference evidence="2 3" key="1">
    <citation type="submission" date="2021-06" db="EMBL/GenBank/DDBJ databases">
        <authorList>
            <person name="Palmer J.M."/>
        </authorList>
    </citation>
    <scope>NUCLEOTIDE SEQUENCE [LARGE SCALE GENOMIC DNA]</scope>
    <source>
        <strain evidence="3">if_2019</strain>
        <tissue evidence="2">Muscle</tissue>
    </source>
</reference>
<evidence type="ECO:0000313" key="2">
    <source>
        <dbReference type="EMBL" id="MEQ2244849.1"/>
    </source>
</evidence>
<feature type="compositionally biased region" description="Basic and acidic residues" evidence="1">
    <location>
        <begin position="104"/>
        <end position="120"/>
    </location>
</feature>
<proteinExistence type="predicted"/>
<dbReference type="Proteomes" id="UP001482620">
    <property type="component" value="Unassembled WGS sequence"/>
</dbReference>
<feature type="region of interest" description="Disordered" evidence="1">
    <location>
        <begin position="44"/>
        <end position="131"/>
    </location>
</feature>
<sequence>MFGVILKAASRWQQQPVFVAADLLQVKVADPVCFRIIPASSRLHSPNHIMTDGHNILQNQSPTGSENSHQESLPLCPSSPPQTQIVTSQKLSWTPSWKSYPETDAGKTWEEDGNSSREEQQASSYCSSLVP</sequence>
<feature type="compositionally biased region" description="Polar residues" evidence="1">
    <location>
        <begin position="121"/>
        <end position="131"/>
    </location>
</feature>
<accession>A0ABV0UI09</accession>
<dbReference type="EMBL" id="JAHRIQ010071793">
    <property type="protein sequence ID" value="MEQ2244849.1"/>
    <property type="molecule type" value="Genomic_DNA"/>
</dbReference>
<keyword evidence="3" id="KW-1185">Reference proteome</keyword>
<evidence type="ECO:0000256" key="1">
    <source>
        <dbReference type="SAM" id="MobiDB-lite"/>
    </source>
</evidence>
<name>A0ABV0UI09_9TELE</name>
<evidence type="ECO:0000313" key="3">
    <source>
        <dbReference type="Proteomes" id="UP001482620"/>
    </source>
</evidence>
<organism evidence="2 3">
    <name type="scientific">Ilyodon furcidens</name>
    <name type="common">goldbreast splitfin</name>
    <dbReference type="NCBI Taxonomy" id="33524"/>
    <lineage>
        <taxon>Eukaryota</taxon>
        <taxon>Metazoa</taxon>
        <taxon>Chordata</taxon>
        <taxon>Craniata</taxon>
        <taxon>Vertebrata</taxon>
        <taxon>Euteleostomi</taxon>
        <taxon>Actinopterygii</taxon>
        <taxon>Neopterygii</taxon>
        <taxon>Teleostei</taxon>
        <taxon>Neoteleostei</taxon>
        <taxon>Acanthomorphata</taxon>
        <taxon>Ovalentaria</taxon>
        <taxon>Atherinomorphae</taxon>
        <taxon>Cyprinodontiformes</taxon>
        <taxon>Goodeidae</taxon>
        <taxon>Ilyodon</taxon>
    </lineage>
</organism>
<protein>
    <submittedName>
        <fullName evidence="2">Uncharacterized protein</fullName>
    </submittedName>
</protein>